<evidence type="ECO:0000313" key="8">
    <source>
        <dbReference type="Proteomes" id="UP000663874"/>
    </source>
</evidence>
<dbReference type="AlphaFoldDB" id="A0A819BXV2"/>
<comment type="caution">
    <text evidence="5">The sequence shown here is derived from an EMBL/GenBank/DDBJ whole genome shotgun (WGS) entry which is preliminary data.</text>
</comment>
<dbReference type="EMBL" id="CAJOAX010058913">
    <property type="protein sequence ID" value="CAF4336986.1"/>
    <property type="molecule type" value="Genomic_DNA"/>
</dbReference>
<evidence type="ECO:0000313" key="2">
    <source>
        <dbReference type="EMBL" id="CAF1320385.1"/>
    </source>
</evidence>
<dbReference type="Proteomes" id="UP000663874">
    <property type="component" value="Unassembled WGS sequence"/>
</dbReference>
<name>A0A819BXV2_9BILA</name>
<evidence type="ECO:0000313" key="5">
    <source>
        <dbReference type="EMBL" id="CAF3808531.1"/>
    </source>
</evidence>
<dbReference type="Proteomes" id="UP000663854">
    <property type="component" value="Unassembled WGS sequence"/>
</dbReference>
<proteinExistence type="predicted"/>
<evidence type="ECO:0000313" key="3">
    <source>
        <dbReference type="EMBL" id="CAF1456020.1"/>
    </source>
</evidence>
<sequence length="66" mass="7078">MIFFSLDSNINVPSGSSASSVHSTFTDFDINIISPLQQDTIGSGNLLTPDGRTIDDAIDDEEETKS</sequence>
<evidence type="ECO:0000313" key="7">
    <source>
        <dbReference type="Proteomes" id="UP000663870"/>
    </source>
</evidence>
<feature type="compositionally biased region" description="Acidic residues" evidence="1">
    <location>
        <begin position="56"/>
        <end position="66"/>
    </location>
</feature>
<dbReference type="Proteomes" id="UP000663889">
    <property type="component" value="Unassembled WGS sequence"/>
</dbReference>
<dbReference type="EMBL" id="CAJOBE010002234">
    <property type="protein sequence ID" value="CAF3808531.1"/>
    <property type="molecule type" value="Genomic_DNA"/>
</dbReference>
<accession>A0A819BXV2</accession>
<evidence type="ECO:0000256" key="1">
    <source>
        <dbReference type="SAM" id="MobiDB-lite"/>
    </source>
</evidence>
<organism evidence="5 8">
    <name type="scientific">Rotaria sordida</name>
    <dbReference type="NCBI Taxonomy" id="392033"/>
    <lineage>
        <taxon>Eukaryota</taxon>
        <taxon>Metazoa</taxon>
        <taxon>Spiralia</taxon>
        <taxon>Gnathifera</taxon>
        <taxon>Rotifera</taxon>
        <taxon>Eurotatoria</taxon>
        <taxon>Bdelloidea</taxon>
        <taxon>Philodinida</taxon>
        <taxon>Philodinidae</taxon>
        <taxon>Rotaria</taxon>
    </lineage>
</organism>
<dbReference type="EMBL" id="CAJNOL010004303">
    <property type="protein sequence ID" value="CAF1585398.1"/>
    <property type="molecule type" value="Genomic_DNA"/>
</dbReference>
<feature type="region of interest" description="Disordered" evidence="1">
    <location>
        <begin position="41"/>
        <end position="66"/>
    </location>
</feature>
<gene>
    <name evidence="5" type="ORF">FNK824_LOCUS15427</name>
    <name evidence="4" type="ORF">JXQ802_LOCUS46669</name>
    <name evidence="6" type="ORF">OTI717_LOCUS43135</name>
    <name evidence="2" type="ORF">PYM288_LOCUS30881</name>
    <name evidence="3" type="ORF">SEV965_LOCUS33930</name>
</gene>
<keyword evidence="7" id="KW-1185">Reference proteome</keyword>
<dbReference type="Proteomes" id="UP000663870">
    <property type="component" value="Unassembled WGS sequence"/>
</dbReference>
<evidence type="ECO:0000313" key="6">
    <source>
        <dbReference type="EMBL" id="CAF4336986.1"/>
    </source>
</evidence>
<dbReference type="EMBL" id="CAJNOU010004824">
    <property type="protein sequence ID" value="CAF1456020.1"/>
    <property type="molecule type" value="Genomic_DNA"/>
</dbReference>
<protein>
    <submittedName>
        <fullName evidence="5">Uncharacterized protein</fullName>
    </submittedName>
</protein>
<evidence type="ECO:0000313" key="4">
    <source>
        <dbReference type="EMBL" id="CAF1585398.1"/>
    </source>
</evidence>
<dbReference type="EMBL" id="CAJNOH010003018">
    <property type="protein sequence ID" value="CAF1320385.1"/>
    <property type="molecule type" value="Genomic_DNA"/>
</dbReference>
<dbReference type="Proteomes" id="UP000663823">
    <property type="component" value="Unassembled WGS sequence"/>
</dbReference>
<reference evidence="5" key="1">
    <citation type="submission" date="2021-02" db="EMBL/GenBank/DDBJ databases">
        <authorList>
            <person name="Nowell W R."/>
        </authorList>
    </citation>
    <scope>NUCLEOTIDE SEQUENCE</scope>
</reference>